<name>A7IWA2_PBCVN</name>
<sequence>MDRHSSRKQIVYISKYPRGNRDVFGDMCHEFDRTLSGIFLSDRNSRYGRKNRYSNVVFHTGVFQCNKTQRLHFRRWCSHGCFSV</sequence>
<organismHost>
    <name type="scientific">Chlorella</name>
    <dbReference type="NCBI Taxonomy" id="3071"/>
</organismHost>
<accession>A7IWA2</accession>
<gene>
    <name evidence="1" type="primary">b227L</name>
    <name evidence="1" type="ORF">NY2A_b227L</name>
</gene>
<dbReference type="EMBL" id="DQ491002">
    <property type="protein sequence ID" value="ABT14626.1"/>
    <property type="molecule type" value="Genomic_DNA"/>
</dbReference>
<evidence type="ECO:0000313" key="1">
    <source>
        <dbReference type="EMBL" id="ABT14626.1"/>
    </source>
</evidence>
<dbReference type="KEGG" id="vg:5659198"/>
<proteinExistence type="predicted"/>
<dbReference type="Proteomes" id="UP000202419">
    <property type="component" value="Segment"/>
</dbReference>
<dbReference type="RefSeq" id="YP_001497423.1">
    <property type="nucleotide sequence ID" value="NC_009898.1"/>
</dbReference>
<protein>
    <submittedName>
        <fullName evidence="1">Uncharacterized protein b227L</fullName>
    </submittedName>
</protein>
<dbReference type="GeneID" id="5659198"/>
<evidence type="ECO:0000313" key="2">
    <source>
        <dbReference type="Proteomes" id="UP000202419"/>
    </source>
</evidence>
<reference evidence="1 2" key="1">
    <citation type="journal article" date="2007" name="Virology">
        <title>Sequence and annotation of the 369-kb NY-2A and the 345-kb AR158 viruses that infect Chlorella NC64A.</title>
        <authorList>
            <person name="Fitzgerald L.A."/>
            <person name="Graves M.V."/>
            <person name="Li X."/>
            <person name="Feldblyum T."/>
            <person name="Nierman W.C."/>
            <person name="Van Etten J.L."/>
        </authorList>
    </citation>
    <scope>NUCLEOTIDE SEQUENCE [LARGE SCALE GENOMIC DNA]</scope>
    <source>
        <strain evidence="1 2">NY-2A</strain>
    </source>
</reference>
<organism evidence="1 2">
    <name type="scientific">Paramecium bursaria Chlorella virus NY2A</name>
    <name type="common">PBCV-NY2A</name>
    <dbReference type="NCBI Taxonomy" id="46021"/>
    <lineage>
        <taxon>Viruses</taxon>
        <taxon>Varidnaviria</taxon>
        <taxon>Bamfordvirae</taxon>
        <taxon>Nucleocytoviricota</taxon>
        <taxon>Megaviricetes</taxon>
        <taxon>Algavirales</taxon>
        <taxon>Phycodnaviridae</taxon>
        <taxon>Chlorovirus</taxon>
        <taxon>Chlorovirus americanus</taxon>
    </lineage>
</organism>
<keyword evidence="2" id="KW-1185">Reference proteome</keyword>